<dbReference type="RefSeq" id="WP_189499349.1">
    <property type="nucleotide sequence ID" value="NZ_BMZT01000015.1"/>
</dbReference>
<evidence type="ECO:0008006" key="3">
    <source>
        <dbReference type="Google" id="ProtNLM"/>
    </source>
</evidence>
<accession>A0ABV6SUR0</accession>
<dbReference type="Proteomes" id="UP001589898">
    <property type="component" value="Unassembled WGS sequence"/>
</dbReference>
<dbReference type="EMBL" id="JBHLTF010000025">
    <property type="protein sequence ID" value="MFC0717178.1"/>
    <property type="molecule type" value="Genomic_DNA"/>
</dbReference>
<evidence type="ECO:0000313" key="1">
    <source>
        <dbReference type="EMBL" id="MFC0717178.1"/>
    </source>
</evidence>
<keyword evidence="2" id="KW-1185">Reference proteome</keyword>
<proteinExistence type="predicted"/>
<evidence type="ECO:0000313" key="2">
    <source>
        <dbReference type="Proteomes" id="UP001589898"/>
    </source>
</evidence>
<reference evidence="1 2" key="1">
    <citation type="submission" date="2024-09" db="EMBL/GenBank/DDBJ databases">
        <authorList>
            <person name="Sun Q."/>
            <person name="Mori K."/>
        </authorList>
    </citation>
    <scope>NUCLEOTIDE SEQUENCE [LARGE SCALE GENOMIC DNA]</scope>
    <source>
        <strain evidence="1 2">KCTC 52403</strain>
    </source>
</reference>
<gene>
    <name evidence="1" type="ORF">ACFFFU_05375</name>
</gene>
<name>A0ABV6SUR0_9GAMM</name>
<protein>
    <recommendedName>
        <fullName evidence="3">Thiol:disulfide interchange protein DsbD N-terminal domain-containing protein</fullName>
    </recommendedName>
</protein>
<sequence length="165" mass="18129">MNSRLLLVFFAALPSIGCATLATSKPMLERHSLFGSVELSLPAEFRRNPTAGSDSRLAEFTSSSVKIIVESGTHAPQIPFDATNTVSYEAMSGQLLEQAEITQGMKYYPYGIRIVERRAPLQSGDAEVETARLSIGIFCRQRKECIPPAQAIKQSLLFELDDSTE</sequence>
<organism evidence="1 2">
    <name type="scientific">Luteimonas padinae</name>
    <dbReference type="NCBI Taxonomy" id="1714359"/>
    <lineage>
        <taxon>Bacteria</taxon>
        <taxon>Pseudomonadati</taxon>
        <taxon>Pseudomonadota</taxon>
        <taxon>Gammaproteobacteria</taxon>
        <taxon>Lysobacterales</taxon>
        <taxon>Lysobacteraceae</taxon>
        <taxon>Luteimonas</taxon>
    </lineage>
</organism>
<comment type="caution">
    <text evidence="1">The sequence shown here is derived from an EMBL/GenBank/DDBJ whole genome shotgun (WGS) entry which is preliminary data.</text>
</comment>